<dbReference type="GO" id="GO:0000257">
    <property type="term" value="F:nitrilase activity"/>
    <property type="evidence" value="ECO:0007669"/>
    <property type="project" value="UniProtKB-ARBA"/>
</dbReference>
<dbReference type="PIRSF" id="PIRSF006630">
    <property type="entry name" value="NADS_GAT"/>
    <property type="match status" value="1"/>
</dbReference>
<comment type="caution">
    <text evidence="10">The sequence shown here is derived from an EMBL/GenBank/DDBJ whole genome shotgun (WGS) entry which is preliminary data.</text>
</comment>
<dbReference type="Pfam" id="PF00795">
    <property type="entry name" value="CN_hydrolase"/>
    <property type="match status" value="1"/>
</dbReference>
<dbReference type="FunFam" id="3.40.50.620:FF:000106">
    <property type="entry name" value="Glutamine-dependent NAD(+) synthetase"/>
    <property type="match status" value="1"/>
</dbReference>
<evidence type="ECO:0000256" key="5">
    <source>
        <dbReference type="ARBA" id="ARBA00022840"/>
    </source>
</evidence>
<dbReference type="GO" id="GO:0005524">
    <property type="term" value="F:ATP binding"/>
    <property type="evidence" value="ECO:0007669"/>
    <property type="project" value="UniProtKB-UniRule"/>
</dbReference>
<protein>
    <recommendedName>
        <fullName evidence="7 8">Glutamine-dependent NAD(+) synthetase</fullName>
        <ecNumber evidence="7 8">6.3.5.1</ecNumber>
    </recommendedName>
    <alternativeName>
        <fullName evidence="7 8">NAD(+) synthase [glutamine-hydrolyzing]</fullName>
    </alternativeName>
</protein>
<dbReference type="InterPro" id="IPR003694">
    <property type="entry name" value="NAD_synthase"/>
</dbReference>
<name>A0A508AC87_9GAMM</name>
<dbReference type="AlphaFoldDB" id="A0A508AC87"/>
<dbReference type="PANTHER" id="PTHR23090">
    <property type="entry name" value="NH 3 /GLUTAMINE-DEPENDENT NAD + SYNTHETASE"/>
    <property type="match status" value="1"/>
</dbReference>
<dbReference type="SUPFAM" id="SSF52402">
    <property type="entry name" value="Adenine nucleotide alpha hydrolases-like"/>
    <property type="match status" value="1"/>
</dbReference>
<dbReference type="InterPro" id="IPR022310">
    <property type="entry name" value="NAD/GMP_synthase"/>
</dbReference>
<dbReference type="Gene3D" id="3.60.110.10">
    <property type="entry name" value="Carbon-nitrogen hydrolase"/>
    <property type="match status" value="1"/>
</dbReference>
<comment type="caution">
    <text evidence="7">Lacks conserved residue(s) required for the propagation of feature annotation.</text>
</comment>
<dbReference type="PROSITE" id="PS00920">
    <property type="entry name" value="NITRIL_CHT_1"/>
    <property type="match status" value="1"/>
</dbReference>
<dbReference type="NCBIfam" id="TIGR00552">
    <property type="entry name" value="nadE"/>
    <property type="match status" value="1"/>
</dbReference>
<dbReference type="Pfam" id="PF02540">
    <property type="entry name" value="NAD_synthase"/>
    <property type="match status" value="1"/>
</dbReference>
<evidence type="ECO:0000256" key="1">
    <source>
        <dbReference type="ARBA" id="ARBA00005188"/>
    </source>
</evidence>
<dbReference type="NCBIfam" id="NF010588">
    <property type="entry name" value="PRK13981.1"/>
    <property type="match status" value="1"/>
</dbReference>
<dbReference type="GO" id="GO:0008795">
    <property type="term" value="F:NAD+ synthase activity"/>
    <property type="evidence" value="ECO:0007669"/>
    <property type="project" value="UniProtKB-UniRule"/>
</dbReference>
<dbReference type="GO" id="GO:0009435">
    <property type="term" value="P:NAD+ biosynthetic process"/>
    <property type="evidence" value="ECO:0007669"/>
    <property type="project" value="UniProtKB-UniRule"/>
</dbReference>
<feature type="binding site" evidence="7">
    <location>
        <position position="526"/>
    </location>
    <ligand>
        <name>deamido-NAD(+)</name>
        <dbReference type="ChEBI" id="CHEBI:58437"/>
        <note>ligand shared between two neighboring subunits</note>
    </ligand>
</feature>
<comment type="function">
    <text evidence="7">Catalyzes the ATP-dependent amidation of deamido-NAD to form NAD. Uses L-glutamine as a nitrogen source.</text>
</comment>
<dbReference type="InterPro" id="IPR036526">
    <property type="entry name" value="C-N_Hydrolase_sf"/>
</dbReference>
<dbReference type="HAMAP" id="MF_02090">
    <property type="entry name" value="NadE_glutamine_dep"/>
    <property type="match status" value="1"/>
</dbReference>
<comment type="catalytic activity">
    <reaction evidence="7 8">
        <text>deamido-NAD(+) + L-glutamine + ATP + H2O = L-glutamate + AMP + diphosphate + NAD(+) + H(+)</text>
        <dbReference type="Rhea" id="RHEA:24384"/>
        <dbReference type="ChEBI" id="CHEBI:15377"/>
        <dbReference type="ChEBI" id="CHEBI:15378"/>
        <dbReference type="ChEBI" id="CHEBI:29985"/>
        <dbReference type="ChEBI" id="CHEBI:30616"/>
        <dbReference type="ChEBI" id="CHEBI:33019"/>
        <dbReference type="ChEBI" id="CHEBI:57540"/>
        <dbReference type="ChEBI" id="CHEBI:58359"/>
        <dbReference type="ChEBI" id="CHEBI:58437"/>
        <dbReference type="ChEBI" id="CHEBI:456215"/>
        <dbReference type="EC" id="6.3.5.1"/>
    </reaction>
</comment>
<dbReference type="InterPro" id="IPR000132">
    <property type="entry name" value="Nitrilase/CN_hydratase_CS"/>
</dbReference>
<evidence type="ECO:0000256" key="7">
    <source>
        <dbReference type="HAMAP-Rule" id="MF_02090"/>
    </source>
</evidence>
<dbReference type="EC" id="6.3.5.1" evidence="7 8"/>
<feature type="binding site" evidence="7">
    <location>
        <position position="183"/>
    </location>
    <ligand>
        <name>L-glutamine</name>
        <dbReference type="ChEBI" id="CHEBI:58359"/>
    </ligand>
</feature>
<accession>A0A508AC87</accession>
<evidence type="ECO:0000256" key="6">
    <source>
        <dbReference type="ARBA" id="ARBA00023027"/>
    </source>
</evidence>
<feature type="active site" description="For glutaminase activity" evidence="7">
    <location>
        <position position="113"/>
    </location>
</feature>
<comment type="pathway">
    <text evidence="1 7 8">Cofactor biosynthesis; NAD(+) biosynthesis; NAD(+) from deamido-NAD(+) (L-Gln route): step 1/1.</text>
</comment>
<dbReference type="RefSeq" id="WP_141482896.1">
    <property type="nucleotide sequence ID" value="NZ_VICD02000251.1"/>
</dbReference>
<feature type="active site" description="Nucleophile; for glutaminase activity" evidence="7">
    <location>
        <position position="151"/>
    </location>
</feature>
<dbReference type="GO" id="GO:0004359">
    <property type="term" value="F:glutaminase activity"/>
    <property type="evidence" value="ECO:0007669"/>
    <property type="project" value="InterPro"/>
</dbReference>
<gene>
    <name evidence="7" type="primary">nadE</name>
    <name evidence="10" type="ORF">FKV24_014510</name>
</gene>
<feature type="binding site" evidence="7">
    <location>
        <position position="380"/>
    </location>
    <ligand>
        <name>deamido-NAD(+)</name>
        <dbReference type="ChEBI" id="CHEBI:58437"/>
        <note>ligand shared between two neighboring subunits</note>
    </ligand>
</feature>
<keyword evidence="6 7" id="KW-0520">NAD</keyword>
<proteinExistence type="inferred from homology"/>
<dbReference type="InterPro" id="IPR014445">
    <property type="entry name" value="Gln-dep_NAD_synthase"/>
</dbReference>
<dbReference type="SUPFAM" id="SSF56317">
    <property type="entry name" value="Carbon-nitrogen hydrolase"/>
    <property type="match status" value="1"/>
</dbReference>
<dbReference type="EMBL" id="VICD02000251">
    <property type="protein sequence ID" value="KAB8172608.1"/>
    <property type="molecule type" value="Genomic_DNA"/>
</dbReference>
<keyword evidence="4 7" id="KW-0547">Nucleotide-binding</keyword>
<feature type="active site" description="Proton acceptor; for glutaminase activity" evidence="7">
    <location>
        <position position="46"/>
    </location>
</feature>
<dbReference type="CDD" id="cd00553">
    <property type="entry name" value="NAD_synthase"/>
    <property type="match status" value="1"/>
</dbReference>
<feature type="binding site" evidence="7">
    <location>
        <position position="177"/>
    </location>
    <ligand>
        <name>L-glutamine</name>
        <dbReference type="ChEBI" id="CHEBI:58359"/>
    </ligand>
</feature>
<feature type="binding site" evidence="7">
    <location>
        <position position="409"/>
    </location>
    <ligand>
        <name>deamido-NAD(+)</name>
        <dbReference type="ChEBI" id="CHEBI:58437"/>
        <note>ligand shared between two neighboring subunits</note>
    </ligand>
</feature>
<feature type="binding site" evidence="7">
    <location>
        <position position="404"/>
    </location>
    <ligand>
        <name>ATP</name>
        <dbReference type="ChEBI" id="CHEBI:30616"/>
    </ligand>
</feature>
<dbReference type="GO" id="GO:0005737">
    <property type="term" value="C:cytoplasm"/>
    <property type="evidence" value="ECO:0007669"/>
    <property type="project" value="InterPro"/>
</dbReference>
<comment type="similarity">
    <text evidence="2 7 8">In the C-terminal section; belongs to the NAD synthetase family.</text>
</comment>
<dbReference type="UniPathway" id="UPA00253">
    <property type="reaction ID" value="UER00334"/>
</dbReference>
<dbReference type="Gene3D" id="3.40.50.620">
    <property type="entry name" value="HUPs"/>
    <property type="match status" value="1"/>
</dbReference>
<evidence type="ECO:0000256" key="3">
    <source>
        <dbReference type="ARBA" id="ARBA00022598"/>
    </source>
</evidence>
<feature type="binding site" evidence="7">
    <location>
        <position position="119"/>
    </location>
    <ligand>
        <name>L-glutamine</name>
        <dbReference type="ChEBI" id="CHEBI:58359"/>
    </ligand>
</feature>
<dbReference type="GO" id="GO:0003952">
    <property type="term" value="F:NAD+ synthase (glutamine-hydrolyzing) activity"/>
    <property type="evidence" value="ECO:0007669"/>
    <property type="project" value="UniProtKB-UniRule"/>
</dbReference>
<dbReference type="CDD" id="cd07570">
    <property type="entry name" value="GAT_Gln-NAD-synth"/>
    <property type="match status" value="1"/>
</dbReference>
<sequence>MTQTLRIAMAQFDFPVGAVRDNATRILAMINEARDEYGAQVVLFPELALSGYPPEDLLMRPGFLVDCHDALESIAAQVSGITAVVGWPQAAGSVVYNAASVLCDGRVTHTYRKRELPNYAVFDERRYFTVDPDGEACVFEVEGVRVGVVICEDLWFAEPVAEAVAAGAELMLVPNASPFERDKHADRDALIGRRIRESRAHGPGVGVAYLNVVGGQDALMFDGASVVADADGSVHPAAAAFTDQWLVVDFDREQRSFMPVQWMDDGDESRDALAWRAVVRGVQDYCRKNGFGKVWLGLSGGIDSSIVLAIAVDALGAENVTAVRMPSRYTADLSNDLAQVQCASLGVKLMTLPIEKPFQGFLDALAETFEGVAVDTTEENLQSRTRGALLMALSNKFGGLLLTTGNKSEYAVGYATIYGDMCGGYAPIKDLYKTEVYALARWRNTVGGSAPHGGMVIPQEVIDRPPSAELRADQKDQDSLPPYDVLDAILLRYVDQEQSRDDIVSAGYDAATVDKVLRLVRISEWKRHQSAPGPKVSRRAFSRERRYPITNGYKA</sequence>
<evidence type="ECO:0000256" key="9">
    <source>
        <dbReference type="RuleBase" id="RU003811"/>
    </source>
</evidence>
<keyword evidence="5 7" id="KW-0067">ATP-binding</keyword>
<evidence type="ECO:0000313" key="11">
    <source>
        <dbReference type="Proteomes" id="UP000320431"/>
    </source>
</evidence>
<evidence type="ECO:0000313" key="10">
    <source>
        <dbReference type="EMBL" id="KAB8172608.1"/>
    </source>
</evidence>
<evidence type="ECO:0000256" key="8">
    <source>
        <dbReference type="PIRNR" id="PIRNR006630"/>
    </source>
</evidence>
<keyword evidence="3 7" id="KW-0436">Ligase</keyword>
<organism evidence="10 11">
    <name type="scientific">Marilutibacter maris</name>
    <dbReference type="NCBI Taxonomy" id="1605891"/>
    <lineage>
        <taxon>Bacteria</taxon>
        <taxon>Pseudomonadati</taxon>
        <taxon>Pseudomonadota</taxon>
        <taxon>Gammaproteobacteria</taxon>
        <taxon>Lysobacterales</taxon>
        <taxon>Lysobacteraceae</taxon>
        <taxon>Marilutibacter</taxon>
    </lineage>
</organism>
<feature type="binding site" evidence="7">
    <location>
        <begin position="297"/>
        <end position="304"/>
    </location>
    <ligand>
        <name>ATP</name>
        <dbReference type="ChEBI" id="CHEBI:30616"/>
    </ligand>
</feature>
<evidence type="ECO:0000256" key="4">
    <source>
        <dbReference type="ARBA" id="ARBA00022741"/>
    </source>
</evidence>
<dbReference type="PANTHER" id="PTHR23090:SF9">
    <property type="entry name" value="GLUTAMINE-DEPENDENT NAD(+) SYNTHETASE"/>
    <property type="match status" value="1"/>
</dbReference>
<evidence type="ECO:0000256" key="2">
    <source>
        <dbReference type="ARBA" id="ARBA00007145"/>
    </source>
</evidence>
<dbReference type="PROSITE" id="PS50263">
    <property type="entry name" value="CN_HYDROLASE"/>
    <property type="match status" value="1"/>
</dbReference>
<dbReference type="InterPro" id="IPR014729">
    <property type="entry name" value="Rossmann-like_a/b/a_fold"/>
</dbReference>
<comment type="similarity">
    <text evidence="9">Belongs to the NAD synthetase family.</text>
</comment>
<reference evidence="10 11" key="1">
    <citation type="submission" date="2019-10" db="EMBL/GenBank/DDBJ databases">
        <title>Lysobacter alkalisoli sp. nov., isolated from saline-alkaline soil.</title>
        <authorList>
            <person name="Sun J.-Q."/>
        </authorList>
    </citation>
    <scope>NUCLEOTIDE SEQUENCE [LARGE SCALE GENOMIC DNA]</scope>
    <source>
        <strain evidence="10 11">KCTC 42381</strain>
    </source>
</reference>
<dbReference type="Proteomes" id="UP000320431">
    <property type="component" value="Unassembled WGS sequence"/>
</dbReference>
<dbReference type="InterPro" id="IPR003010">
    <property type="entry name" value="C-N_Hydrolase"/>
</dbReference>